<reference evidence="8" key="1">
    <citation type="journal article" date="2019" name="Int. J. Syst. Evol. Microbiol.">
        <title>The Global Catalogue of Microorganisms (GCM) 10K type strain sequencing project: providing services to taxonomists for standard genome sequencing and annotation.</title>
        <authorList>
            <consortium name="The Broad Institute Genomics Platform"/>
            <consortium name="The Broad Institute Genome Sequencing Center for Infectious Disease"/>
            <person name="Wu L."/>
            <person name="Ma J."/>
        </authorList>
    </citation>
    <scope>NUCLEOTIDE SEQUENCE [LARGE SCALE GENOMIC DNA]</scope>
    <source>
        <strain evidence="8">ZS-35-S2</strain>
    </source>
</reference>
<evidence type="ECO:0000313" key="8">
    <source>
        <dbReference type="Proteomes" id="UP001596203"/>
    </source>
</evidence>
<sequence length="779" mass="84082">MRSARSGRATALSQYVVKLVSRCDLACDHCYVYEHPDQSWRRQPFVMTPATVTMTAKRIAEHATAHELESVRVVLHGGEPLLAGAAGLRRTAAELRRWLDPVTRLDLRMQSNGVLLTPEICDVLTEYDVRIGISLDGDLAANDRHRRYANGASSHARVRSALALLRRPAYRPQYAGLLCTIDLANDPIRVYEALLAEEPPQVDFLLPHANWDRPPARPEGEPTPYAAWLLAIHRRWSADDRPMPIRLLESLIAVAAGGGSRTEAVGLTPADLAVIETDGTFEQVDSLKSAFDGAPATGLDVFAHRVDDVASHPMIAVRQAGVAGLSATCRACALVRQCGGGLFAHRYRSGSGFDNPSVYCADLKELIRSMSTTAYPSPNVPDRPHRSEELSQPVLDDLGSGRGTDDSVRQLADIHLGMTRALLVTLGARVAGVPVAEDGWDLLVRLDVEAPAAVRAVLTHPFVRSWAQTCLDPSSRSTAAELPYLACVAAAAAVHAGHGTELVVPVRNGMLTLPTVGALAVGPGTDTALFTASPGQFRVRADGDVDTVRPGGAGNGPGWQPVRHVPAGGRPLLLEDTDPHRDCYRPYPVAGRLSDSAAARWAGQLDRAVRWIDAEAPGYAASVQTLLHAVVPLRPDDAGWQRSASASAAFGAVAVAPAPDDLALAILLVHEVQHLKLNAVLDVCELYDPGETRRIVVPWREDPRPVGGVLHGIYAHLAVADLWRDRSRAGKWSGSAVEQFRQYRDWTATAMDDLLDLGALTASGERFVGRMRETLDAWE</sequence>
<dbReference type="Proteomes" id="UP001596203">
    <property type="component" value="Unassembled WGS sequence"/>
</dbReference>
<dbReference type="SFLD" id="SFLDG01386">
    <property type="entry name" value="main_SPASM_domain-containing"/>
    <property type="match status" value="1"/>
</dbReference>
<accession>A0ABW1KFC6</accession>
<dbReference type="PANTHER" id="PTHR43273:SF8">
    <property type="entry name" value="RADICAL SAM DOMAIN PROTEIN"/>
    <property type="match status" value="1"/>
</dbReference>
<dbReference type="PANTHER" id="PTHR43273">
    <property type="entry name" value="ANAEROBIC SULFATASE-MATURATING ENZYME HOMOLOG ASLB-RELATED"/>
    <property type="match status" value="1"/>
</dbReference>
<keyword evidence="3" id="KW-0408">Iron</keyword>
<name>A0ABW1KFC6_9ACTN</name>
<dbReference type="InterPro" id="IPR023867">
    <property type="entry name" value="Sulphatase_maturase_rSAM"/>
</dbReference>
<dbReference type="NCBIfam" id="TIGR04269">
    <property type="entry name" value="SAM_SPASM_FxsB"/>
    <property type="match status" value="1"/>
</dbReference>
<dbReference type="SFLD" id="SFLDG01067">
    <property type="entry name" value="SPASM/twitch_domain_containing"/>
    <property type="match status" value="1"/>
</dbReference>
<proteinExistence type="predicted"/>
<keyword evidence="8" id="KW-1185">Reference proteome</keyword>
<dbReference type="SFLD" id="SFLDS00029">
    <property type="entry name" value="Radical_SAM"/>
    <property type="match status" value="1"/>
</dbReference>
<feature type="domain" description="Radical SAM core" evidence="6">
    <location>
        <begin position="5"/>
        <end position="224"/>
    </location>
</feature>
<keyword evidence="2" id="KW-0479">Metal-binding</keyword>
<dbReference type="CDD" id="cd01335">
    <property type="entry name" value="Radical_SAM"/>
    <property type="match status" value="1"/>
</dbReference>
<dbReference type="InterPro" id="IPR013785">
    <property type="entry name" value="Aldolase_TIM"/>
</dbReference>
<evidence type="ECO:0000259" key="6">
    <source>
        <dbReference type="PROSITE" id="PS51918"/>
    </source>
</evidence>
<dbReference type="InterPro" id="IPR007197">
    <property type="entry name" value="rSAM"/>
</dbReference>
<evidence type="ECO:0000256" key="2">
    <source>
        <dbReference type="ARBA" id="ARBA00022723"/>
    </source>
</evidence>
<dbReference type="InterPro" id="IPR026335">
    <property type="entry name" value="rSAM_SPASM_FxsB"/>
</dbReference>
<gene>
    <name evidence="7" type="ORF">ACFP2T_25180</name>
</gene>
<dbReference type="PROSITE" id="PS51918">
    <property type="entry name" value="RADICAL_SAM"/>
    <property type="match status" value="1"/>
</dbReference>
<protein>
    <submittedName>
        <fullName evidence="7">FxsB family cyclophane-forming radical SAM/SPASM peptide maturase</fullName>
    </submittedName>
</protein>
<dbReference type="EMBL" id="JBHSPR010000020">
    <property type="protein sequence ID" value="MFC6019488.1"/>
    <property type="molecule type" value="Genomic_DNA"/>
</dbReference>
<dbReference type="NCBIfam" id="TIGR04267">
    <property type="entry name" value="mod_HExxH"/>
    <property type="match status" value="1"/>
</dbReference>
<comment type="caution">
    <text evidence="7">The sequence shown here is derived from an EMBL/GenBank/DDBJ whole genome shotgun (WGS) entry which is preliminary data.</text>
</comment>
<dbReference type="Gene3D" id="3.20.20.70">
    <property type="entry name" value="Aldolase class I"/>
    <property type="match status" value="1"/>
</dbReference>
<keyword evidence="4" id="KW-0411">Iron-sulfur</keyword>
<evidence type="ECO:0000256" key="5">
    <source>
        <dbReference type="SAM" id="MobiDB-lite"/>
    </source>
</evidence>
<organism evidence="7 8">
    <name type="scientific">Plantactinospora solaniradicis</name>
    <dbReference type="NCBI Taxonomy" id="1723736"/>
    <lineage>
        <taxon>Bacteria</taxon>
        <taxon>Bacillati</taxon>
        <taxon>Actinomycetota</taxon>
        <taxon>Actinomycetes</taxon>
        <taxon>Micromonosporales</taxon>
        <taxon>Micromonosporaceae</taxon>
        <taxon>Plantactinospora</taxon>
    </lineage>
</organism>
<dbReference type="SFLD" id="SFLDG01072">
    <property type="entry name" value="dehydrogenase_like"/>
    <property type="match status" value="1"/>
</dbReference>
<evidence type="ECO:0000256" key="4">
    <source>
        <dbReference type="ARBA" id="ARBA00023014"/>
    </source>
</evidence>
<evidence type="ECO:0000313" key="7">
    <source>
        <dbReference type="EMBL" id="MFC6019488.1"/>
    </source>
</evidence>
<keyword evidence="1" id="KW-0949">S-adenosyl-L-methionine</keyword>
<evidence type="ECO:0000256" key="1">
    <source>
        <dbReference type="ARBA" id="ARBA00022691"/>
    </source>
</evidence>
<evidence type="ECO:0000256" key="3">
    <source>
        <dbReference type="ARBA" id="ARBA00023004"/>
    </source>
</evidence>
<dbReference type="InterPro" id="IPR058240">
    <property type="entry name" value="rSAM_sf"/>
</dbReference>
<dbReference type="SUPFAM" id="SSF102114">
    <property type="entry name" value="Radical SAM enzymes"/>
    <property type="match status" value="1"/>
</dbReference>
<dbReference type="RefSeq" id="WP_377425463.1">
    <property type="nucleotide sequence ID" value="NZ_JBHSPR010000020.1"/>
</dbReference>
<dbReference type="InterPro" id="IPR026337">
    <property type="entry name" value="AKG_HExxH"/>
</dbReference>
<feature type="region of interest" description="Disordered" evidence="5">
    <location>
        <begin position="373"/>
        <end position="403"/>
    </location>
</feature>
<dbReference type="Pfam" id="PF04055">
    <property type="entry name" value="Radical_SAM"/>
    <property type="match status" value="1"/>
</dbReference>